<dbReference type="SUPFAM" id="SSF53448">
    <property type="entry name" value="Nucleotide-diphospho-sugar transferases"/>
    <property type="match status" value="2"/>
</dbReference>
<dbReference type="Proteomes" id="UP001529491">
    <property type="component" value="Chromosome"/>
</dbReference>
<keyword evidence="3" id="KW-1185">Reference proteome</keyword>
<dbReference type="Pfam" id="PF00535">
    <property type="entry name" value="Glycos_transf_2"/>
    <property type="match status" value="2"/>
</dbReference>
<dbReference type="Gene3D" id="3.90.550.10">
    <property type="entry name" value="Spore Coat Polysaccharide Biosynthesis Protein SpsA, Chain A"/>
    <property type="match status" value="2"/>
</dbReference>
<dbReference type="PANTHER" id="PTHR43179:SF7">
    <property type="entry name" value="RHAMNOSYLTRANSFERASE WBBL"/>
    <property type="match status" value="1"/>
</dbReference>
<dbReference type="CDD" id="cd04184">
    <property type="entry name" value="GT2_RfbC_Mx_like"/>
    <property type="match status" value="1"/>
</dbReference>
<dbReference type="InterPro" id="IPR001173">
    <property type="entry name" value="Glyco_trans_2-like"/>
</dbReference>
<accession>A0ABZ0K4N7</accession>
<dbReference type="PANTHER" id="PTHR43179">
    <property type="entry name" value="RHAMNOSYLTRANSFERASE WBBL"/>
    <property type="match status" value="1"/>
</dbReference>
<dbReference type="InterPro" id="IPR029044">
    <property type="entry name" value="Nucleotide-diphossugar_trans"/>
</dbReference>
<dbReference type="RefSeq" id="WP_310472933.1">
    <property type="nucleotide sequence ID" value="NZ_CP136522.1"/>
</dbReference>
<sequence>MLKRILGPKGIKFLKWLPCVQPAYHWFLREIYRPLSKPSPLKLYHNWIDVVEPNLWSKHLDIEQQILISVVVPIYNPPVELLKECVASVVSQQYIKWELVLVDDASTQAEVKEYLKSVTLLDERIKVKSLSDNSHISVATNEGVALAKGEFIALLDHDDLLAPNALNEVAVVINANPSVKWIYSDEDFVDEKCRRSNPHFKPDMNIHLLRAHNFVTHLCVYQADVLRALGGCRVGFEGAQDYDLALRAIAFLSANEIYHIDKILYHWRVHEGSTAMSSEAKPYTVDAGFKALKEHLKTMGVAANVTTGEQQNFYRVSYQIDQPHLASIIIPTKDQYLILKACIDSVLSKTSFDNYEIIIVNNQSECSETLAYLSKLSKKDNIQVITYDKPFNYSKINNFAASYANGDTIVLLNNDTEVISENWLGDMVALAHQPLVGCVGAKLLYPDDTVQHAGVIMGLGGYAAHSHRGISNHDSGYCNRIHVNQQLSAVTAACLVVRKTLFDELGGLDEDFQVAYNDVDFCLRASSLGAQNVYCASAELYHYESKSRGEDNTVEKQARFEKEKKKLKARWEDIILNDPFYSRHLTRSREDFSIRLPHEY</sequence>
<protein>
    <submittedName>
        <fullName evidence="2">Glycosyltransferase family 2 protein</fullName>
    </submittedName>
</protein>
<evidence type="ECO:0000313" key="2">
    <source>
        <dbReference type="EMBL" id="WOT06970.1"/>
    </source>
</evidence>
<dbReference type="EMBL" id="CP136522">
    <property type="protein sequence ID" value="WOT06970.1"/>
    <property type="molecule type" value="Genomic_DNA"/>
</dbReference>
<organism evidence="2 3">
    <name type="scientific">Shewanella youngdeokensis</name>
    <dbReference type="NCBI Taxonomy" id="2999068"/>
    <lineage>
        <taxon>Bacteria</taxon>
        <taxon>Pseudomonadati</taxon>
        <taxon>Pseudomonadota</taxon>
        <taxon>Gammaproteobacteria</taxon>
        <taxon>Alteromonadales</taxon>
        <taxon>Shewanellaceae</taxon>
        <taxon>Shewanella</taxon>
    </lineage>
</organism>
<dbReference type="CDD" id="cd04186">
    <property type="entry name" value="GT_2_like_c"/>
    <property type="match status" value="1"/>
</dbReference>
<feature type="domain" description="Glycosyltransferase 2-like" evidence="1">
    <location>
        <begin position="69"/>
        <end position="227"/>
    </location>
</feature>
<gene>
    <name evidence="2" type="ORF">RGE70_05850</name>
</gene>
<name>A0ABZ0K4N7_9GAMM</name>
<evidence type="ECO:0000259" key="1">
    <source>
        <dbReference type="Pfam" id="PF00535"/>
    </source>
</evidence>
<proteinExistence type="predicted"/>
<feature type="domain" description="Glycosyltransferase 2-like" evidence="1">
    <location>
        <begin position="327"/>
        <end position="451"/>
    </location>
</feature>
<reference evidence="2 3" key="1">
    <citation type="submission" date="2023-10" db="EMBL/GenBank/DDBJ databases">
        <title>Complete genome sequence of Shewanella sp. DAU334.</title>
        <authorList>
            <person name="Lee Y.-S."/>
            <person name="Jeong H.-R."/>
            <person name="Hwang E.-J."/>
            <person name="Choi Y.-L."/>
            <person name="Kim G.-D."/>
        </authorList>
    </citation>
    <scope>NUCLEOTIDE SEQUENCE [LARGE SCALE GENOMIC DNA]</scope>
    <source>
        <strain evidence="2 3">DAU334</strain>
    </source>
</reference>
<evidence type="ECO:0000313" key="3">
    <source>
        <dbReference type="Proteomes" id="UP001529491"/>
    </source>
</evidence>